<dbReference type="SUPFAM" id="SSF56925">
    <property type="entry name" value="OMPA-like"/>
    <property type="match status" value="1"/>
</dbReference>
<feature type="compositionally biased region" description="Low complexity" evidence="1">
    <location>
        <begin position="30"/>
        <end position="39"/>
    </location>
</feature>
<dbReference type="KEGG" id="bcad:DBX24_07065"/>
<organism evidence="3 4">
    <name type="scientific">Bergeyella cardium</name>
    <dbReference type="NCBI Taxonomy" id="1585976"/>
    <lineage>
        <taxon>Bacteria</taxon>
        <taxon>Pseudomonadati</taxon>
        <taxon>Bacteroidota</taxon>
        <taxon>Flavobacteriia</taxon>
        <taxon>Flavobacteriales</taxon>
        <taxon>Weeksellaceae</taxon>
        <taxon>Bergeyella</taxon>
    </lineage>
</organism>
<dbReference type="EMBL" id="CP029149">
    <property type="protein sequence ID" value="QHN65656.1"/>
    <property type="molecule type" value="Genomic_DNA"/>
</dbReference>
<evidence type="ECO:0000313" key="3">
    <source>
        <dbReference type="EMBL" id="QHN65656.1"/>
    </source>
</evidence>
<sequence>MKKIVISTLCLCCTFVSAQRKQNVKHKKTTVQQKKSTNNDLEPARRKSSPSYSSKSSAGAFHFGGKAGGNFTTITGEDKYRNLKSKLGFYGGFFANYEISRNTAVQLEALYQYAGAAITMKQNTNIKGRWELNYIAVPLSFQFKPVPELYLETGPELQINIESKQVVTDRAGDDSVKPEVNFKDATNTLTFGWNIGAGYHISDNIGVNLRYSLGLTTPYKDPENNSTKVTRFKNSNIQLGVFYSF</sequence>
<protein>
    <submittedName>
        <fullName evidence="3">Outer membrane beta-barrel protein</fullName>
    </submittedName>
</protein>
<dbReference type="InterPro" id="IPR025665">
    <property type="entry name" value="Beta-barrel_OMP_2"/>
</dbReference>
<dbReference type="OrthoDB" id="947434at2"/>
<name>A0A6P1QU84_9FLAO</name>
<proteinExistence type="predicted"/>
<keyword evidence="4" id="KW-1185">Reference proteome</keyword>
<dbReference type="InterPro" id="IPR011250">
    <property type="entry name" value="OMP/PagP_B-barrel"/>
</dbReference>
<reference evidence="3 4" key="1">
    <citation type="submission" date="2018-04" db="EMBL/GenBank/DDBJ databases">
        <title>Characteristic and Complete Genome Sequencing of A Novel Member of Infective Endocarditis Causative Bacteria: Bergeyella cardium QL-PH.</title>
        <authorList>
            <person name="Pan H."/>
            <person name="Sun E."/>
            <person name="Zhang Y."/>
        </authorList>
    </citation>
    <scope>NUCLEOTIDE SEQUENCE [LARGE SCALE GENOMIC DNA]</scope>
    <source>
        <strain evidence="3 4">HPQL</strain>
    </source>
</reference>
<keyword evidence="2" id="KW-0732">Signal</keyword>
<dbReference type="Proteomes" id="UP000464318">
    <property type="component" value="Chromosome"/>
</dbReference>
<evidence type="ECO:0000256" key="1">
    <source>
        <dbReference type="SAM" id="MobiDB-lite"/>
    </source>
</evidence>
<feature type="signal peptide" evidence="2">
    <location>
        <begin position="1"/>
        <end position="18"/>
    </location>
</feature>
<dbReference type="RefSeq" id="WP_160224405.1">
    <property type="nucleotide sequence ID" value="NZ_CP029149.1"/>
</dbReference>
<gene>
    <name evidence="3" type="ORF">DBX24_07065</name>
</gene>
<evidence type="ECO:0000256" key="2">
    <source>
        <dbReference type="SAM" id="SignalP"/>
    </source>
</evidence>
<feature type="region of interest" description="Disordered" evidence="1">
    <location>
        <begin position="24"/>
        <end position="57"/>
    </location>
</feature>
<accession>A0A6P1QU84</accession>
<feature type="chain" id="PRO_5043433865" evidence="2">
    <location>
        <begin position="19"/>
        <end position="245"/>
    </location>
</feature>
<dbReference type="Pfam" id="PF13568">
    <property type="entry name" value="OMP_b-brl_2"/>
    <property type="match status" value="1"/>
</dbReference>
<evidence type="ECO:0000313" key="4">
    <source>
        <dbReference type="Proteomes" id="UP000464318"/>
    </source>
</evidence>
<dbReference type="AlphaFoldDB" id="A0A6P1QU84"/>